<proteinExistence type="predicted"/>
<keyword evidence="2" id="KW-1185">Reference proteome</keyword>
<dbReference type="KEGG" id="ftj:FTUN_2028"/>
<dbReference type="EMBL" id="CP053452">
    <property type="protein sequence ID" value="QJW94507.1"/>
    <property type="molecule type" value="Genomic_DNA"/>
</dbReference>
<name>A0A6M5YKF3_9BACT</name>
<evidence type="ECO:0000313" key="2">
    <source>
        <dbReference type="Proteomes" id="UP000503447"/>
    </source>
</evidence>
<evidence type="ECO:0000313" key="1">
    <source>
        <dbReference type="EMBL" id="QJW94507.1"/>
    </source>
</evidence>
<dbReference type="RefSeq" id="WP_227254820.1">
    <property type="nucleotide sequence ID" value="NZ_CP053452.2"/>
</dbReference>
<sequence length="219" mass="24624">MTEAEWGAATNPYHMLLHVRRTGPGLRSPAGRRKFRLFGCASVRRPWDALSDEKLRTLIELAEQFADGAIEAHRLTQARAESRTRFNHFPRELWSVFYSLTADVTWGAARAWQYTCKPALTPLRGNKPAAEKAHLAHITRCIFGNPFRPVPFAPSWRTSDAIALARGAYADRAFDRLPILADALQDAGCNDEDILNHCRDTKTSHARGCWVVDHVLGFS</sequence>
<organism evidence="1 2">
    <name type="scientific">Frigoriglobus tundricola</name>
    <dbReference type="NCBI Taxonomy" id="2774151"/>
    <lineage>
        <taxon>Bacteria</taxon>
        <taxon>Pseudomonadati</taxon>
        <taxon>Planctomycetota</taxon>
        <taxon>Planctomycetia</taxon>
        <taxon>Gemmatales</taxon>
        <taxon>Gemmataceae</taxon>
        <taxon>Frigoriglobus</taxon>
    </lineage>
</organism>
<accession>A0A6M5YKF3</accession>
<reference evidence="2" key="1">
    <citation type="submission" date="2020-05" db="EMBL/GenBank/DDBJ databases">
        <title>Frigoriglobus tundricola gen. nov., sp. nov., a psychrotolerant cellulolytic planctomycete of the family Gemmataceae with two divergent copies of 16S rRNA gene.</title>
        <authorList>
            <person name="Kulichevskaya I.S."/>
            <person name="Ivanova A.A."/>
            <person name="Naumoff D.G."/>
            <person name="Beletsky A.V."/>
            <person name="Rijpstra W.I.C."/>
            <person name="Sinninghe Damste J.S."/>
            <person name="Mardanov A.V."/>
            <person name="Ravin N.V."/>
            <person name="Dedysh S.N."/>
        </authorList>
    </citation>
    <scope>NUCLEOTIDE SEQUENCE [LARGE SCALE GENOMIC DNA]</scope>
    <source>
        <strain evidence="2">PL17</strain>
    </source>
</reference>
<gene>
    <name evidence="1" type="ORF">FTUN_2028</name>
</gene>
<dbReference type="Proteomes" id="UP000503447">
    <property type="component" value="Chromosome"/>
</dbReference>
<protein>
    <submittedName>
        <fullName evidence="1">Uncharacterized protein</fullName>
    </submittedName>
</protein>
<dbReference type="AlphaFoldDB" id="A0A6M5YKF3"/>